<sequence>MIRGLDIFRERFRQHEGSLVLIGGAACDDWFSRQDLEFRVTKDLDVVLLIEAVDLEFVVAMRQFIEDGGYQIRERSEGGPPVLYRFAKPANDSFPV</sequence>
<comment type="caution">
    <text evidence="1">The sequence shown here is derived from an EMBL/GenBank/DDBJ whole genome shotgun (WGS) entry which is preliminary data.</text>
</comment>
<evidence type="ECO:0000313" key="1">
    <source>
        <dbReference type="EMBL" id="MCA9759527.1"/>
    </source>
</evidence>
<organism evidence="1 2">
    <name type="scientific">Eiseniibacteriota bacterium</name>
    <dbReference type="NCBI Taxonomy" id="2212470"/>
    <lineage>
        <taxon>Bacteria</taxon>
        <taxon>Candidatus Eiseniibacteriota</taxon>
    </lineage>
</organism>
<protein>
    <submittedName>
        <fullName evidence="1">Uncharacterized protein</fullName>
    </submittedName>
</protein>
<reference evidence="1" key="2">
    <citation type="journal article" date="2021" name="Microbiome">
        <title>Successional dynamics and alternative stable states in a saline activated sludge microbial community over 9 years.</title>
        <authorList>
            <person name="Wang Y."/>
            <person name="Ye J."/>
            <person name="Ju F."/>
            <person name="Liu L."/>
            <person name="Boyd J.A."/>
            <person name="Deng Y."/>
            <person name="Parks D.H."/>
            <person name="Jiang X."/>
            <person name="Yin X."/>
            <person name="Woodcroft B.J."/>
            <person name="Tyson G.W."/>
            <person name="Hugenholtz P."/>
            <person name="Polz M.F."/>
            <person name="Zhang T."/>
        </authorList>
    </citation>
    <scope>NUCLEOTIDE SEQUENCE</scope>
    <source>
        <strain evidence="1">HKST-UBA02</strain>
    </source>
</reference>
<name>A0A956NHJ4_UNCEI</name>
<accession>A0A956NHJ4</accession>
<evidence type="ECO:0000313" key="2">
    <source>
        <dbReference type="Proteomes" id="UP000739538"/>
    </source>
</evidence>
<dbReference type="PROSITE" id="PS51257">
    <property type="entry name" value="PROKAR_LIPOPROTEIN"/>
    <property type="match status" value="1"/>
</dbReference>
<dbReference type="EMBL" id="JAGQHS010000379">
    <property type="protein sequence ID" value="MCA9759527.1"/>
    <property type="molecule type" value="Genomic_DNA"/>
</dbReference>
<proteinExistence type="predicted"/>
<gene>
    <name evidence="1" type="ORF">KDA27_27275</name>
</gene>
<reference evidence="1" key="1">
    <citation type="submission" date="2020-04" db="EMBL/GenBank/DDBJ databases">
        <authorList>
            <person name="Zhang T."/>
        </authorList>
    </citation>
    <scope>NUCLEOTIDE SEQUENCE</scope>
    <source>
        <strain evidence="1">HKST-UBA02</strain>
    </source>
</reference>
<dbReference type="Proteomes" id="UP000739538">
    <property type="component" value="Unassembled WGS sequence"/>
</dbReference>
<dbReference type="AlphaFoldDB" id="A0A956NHJ4"/>
<feature type="non-terminal residue" evidence="1">
    <location>
        <position position="96"/>
    </location>
</feature>